<sequence>MIVFVEADILYNFIFQWKMVSPESSVDEDRYLETFDELSQSLTYTRSKSVDPSLNSVDSRVGFDLKKETSNYHSKHDYSEDFVSCTPSSTPTLELSLSQEYLTDFCSIDTTKDSVNTADVSCSQQVSTHSQSVMPSDSSQSSSRQTDSPQHDDGTYSYDSQSFTSLTHSTASSDSQSVTTTSTTSSDSQSVVSTSRTHSDSQSITHFTDNETAYSYGTYSTDFDYSSKSESVKDANARNGETMERLMNNIRLNLHPSAPAETWVSKLEKAAEVWSESSKKGILALIANLQSNQMNNVEDLDTDSSVDRDIPAGHHCAYAVEKLRIDNVLLDMKVKVKALDKEIDEHRRASRVEHHDVSKYVLPRKLQLQREAFLLAIDKHEVEMASTASV</sequence>
<name>A0A7J7K978_BUGNE</name>
<evidence type="ECO:0000313" key="2">
    <source>
        <dbReference type="EMBL" id="KAF6035180.1"/>
    </source>
</evidence>
<reference evidence="2" key="1">
    <citation type="submission" date="2020-06" db="EMBL/GenBank/DDBJ databases">
        <title>Draft genome of Bugula neritina, a colonial animal packing powerful symbionts and potential medicines.</title>
        <authorList>
            <person name="Rayko M."/>
        </authorList>
    </citation>
    <scope>NUCLEOTIDE SEQUENCE [LARGE SCALE GENOMIC DNA]</scope>
    <source>
        <strain evidence="2">Kwan_BN1</strain>
    </source>
</reference>
<feature type="compositionally biased region" description="Low complexity" evidence="1">
    <location>
        <begin position="130"/>
        <end position="148"/>
    </location>
</feature>
<evidence type="ECO:0000313" key="3">
    <source>
        <dbReference type="Proteomes" id="UP000593567"/>
    </source>
</evidence>
<proteinExistence type="predicted"/>
<dbReference type="AlphaFoldDB" id="A0A7J7K978"/>
<evidence type="ECO:0000256" key="1">
    <source>
        <dbReference type="SAM" id="MobiDB-lite"/>
    </source>
</evidence>
<comment type="caution">
    <text evidence="2">The sequence shown here is derived from an EMBL/GenBank/DDBJ whole genome shotgun (WGS) entry which is preliminary data.</text>
</comment>
<gene>
    <name evidence="2" type="ORF">EB796_006512</name>
</gene>
<keyword evidence="3" id="KW-1185">Reference proteome</keyword>
<dbReference type="Proteomes" id="UP000593567">
    <property type="component" value="Unassembled WGS sequence"/>
</dbReference>
<feature type="region of interest" description="Disordered" evidence="1">
    <location>
        <begin position="126"/>
        <end position="204"/>
    </location>
</feature>
<protein>
    <submittedName>
        <fullName evidence="2">Uncharacterized protein</fullName>
    </submittedName>
</protein>
<organism evidence="2 3">
    <name type="scientific">Bugula neritina</name>
    <name type="common">Brown bryozoan</name>
    <name type="synonym">Sertularia neritina</name>
    <dbReference type="NCBI Taxonomy" id="10212"/>
    <lineage>
        <taxon>Eukaryota</taxon>
        <taxon>Metazoa</taxon>
        <taxon>Spiralia</taxon>
        <taxon>Lophotrochozoa</taxon>
        <taxon>Bryozoa</taxon>
        <taxon>Gymnolaemata</taxon>
        <taxon>Cheilostomatida</taxon>
        <taxon>Flustrina</taxon>
        <taxon>Buguloidea</taxon>
        <taxon>Bugulidae</taxon>
        <taxon>Bugula</taxon>
    </lineage>
</organism>
<feature type="compositionally biased region" description="Low complexity" evidence="1">
    <location>
        <begin position="164"/>
        <end position="196"/>
    </location>
</feature>
<accession>A0A7J7K978</accession>
<dbReference type="EMBL" id="VXIV02000920">
    <property type="protein sequence ID" value="KAF6035180.1"/>
    <property type="molecule type" value="Genomic_DNA"/>
</dbReference>